<dbReference type="EMBL" id="JAUSVL010000001">
    <property type="protein sequence ID" value="MDQ0288117.1"/>
    <property type="molecule type" value="Genomic_DNA"/>
</dbReference>
<reference evidence="1" key="1">
    <citation type="submission" date="2023-07" db="EMBL/GenBank/DDBJ databases">
        <title>Genomic Encyclopedia of Type Strains, Phase IV (KMG-IV): sequencing the most valuable type-strain genomes for metagenomic binning, comparative biology and taxonomic classification.</title>
        <authorList>
            <person name="Goeker M."/>
        </authorList>
    </citation>
    <scope>NUCLEOTIDE SEQUENCE</scope>
    <source>
        <strain evidence="1">DSM 24202</strain>
    </source>
</reference>
<organism evidence="1 2">
    <name type="scientific">Oligosphaera ethanolica</name>
    <dbReference type="NCBI Taxonomy" id="760260"/>
    <lineage>
        <taxon>Bacteria</taxon>
        <taxon>Pseudomonadati</taxon>
        <taxon>Lentisphaerota</taxon>
        <taxon>Oligosphaeria</taxon>
        <taxon>Oligosphaerales</taxon>
        <taxon>Oligosphaeraceae</taxon>
        <taxon>Oligosphaera</taxon>
    </lineage>
</organism>
<evidence type="ECO:0000313" key="2">
    <source>
        <dbReference type="Proteomes" id="UP001238163"/>
    </source>
</evidence>
<comment type="caution">
    <text evidence="1">The sequence shown here is derived from an EMBL/GenBank/DDBJ whole genome shotgun (WGS) entry which is preliminary data.</text>
</comment>
<keyword evidence="2" id="KW-1185">Reference proteome</keyword>
<evidence type="ECO:0008006" key="3">
    <source>
        <dbReference type="Google" id="ProtNLM"/>
    </source>
</evidence>
<accession>A0AAE4AN98</accession>
<dbReference type="SUPFAM" id="SSF75005">
    <property type="entry name" value="Arabinanase/levansucrase/invertase"/>
    <property type="match status" value="1"/>
</dbReference>
<dbReference type="AlphaFoldDB" id="A0AAE4AN98"/>
<dbReference type="Proteomes" id="UP001238163">
    <property type="component" value="Unassembled WGS sequence"/>
</dbReference>
<evidence type="ECO:0000313" key="1">
    <source>
        <dbReference type="EMBL" id="MDQ0288117.1"/>
    </source>
</evidence>
<proteinExistence type="predicted"/>
<protein>
    <recommendedName>
        <fullName evidence="3">Glycosyl hydrolase family 32 N-terminal domain-containing protein</fullName>
    </recommendedName>
</protein>
<dbReference type="InterPro" id="IPR023296">
    <property type="entry name" value="Glyco_hydro_beta-prop_sf"/>
</dbReference>
<sequence>MDQPYLLKQCRELLIDDFHTETRIGDLRFRLHSPQALPEEPTQPRGHYQTVIFADGLYRLYYRGQLPVPEATPQDGNPGEYTAYAESADGRTWRSPELGLFPGRPANAVWAGSMATHNFAPFLDERPGCPPEERFKALGGVQHGGGLYAFTSPDGIHWRSCAETPAMLPPKDKPWSFDSQNVAFWSAAEQCYVLYYRVFQPVQGKNLRAICKTTSDDFRHWQPGEFMALNRDGEHLYVSQMAPYCRAPQLYIGTPTRFFEDRGCATDISLCFSRAGGPLFRPFPGAWITPGPDPARWGNRSNYLARNIVPTGPTELSLYHAQSGRRYVMRPDGFVSLQGGLVGGEWTSRALTYGGGTLSFNVATSAGGGMAVELLDSDGRALPGATFAEHDLFYGDTLRYVPTWRGREELPLRPGDVFRMRCRLQEADLFSFAVE</sequence>
<name>A0AAE4AN98_9BACT</name>
<dbReference type="RefSeq" id="WP_307259315.1">
    <property type="nucleotide sequence ID" value="NZ_JAUSVL010000001.1"/>
</dbReference>
<gene>
    <name evidence="1" type="ORF">J3R75_000224</name>
</gene>
<dbReference type="Gene3D" id="2.115.10.20">
    <property type="entry name" value="Glycosyl hydrolase domain, family 43"/>
    <property type="match status" value="1"/>
</dbReference>